<evidence type="ECO:0000313" key="8">
    <source>
        <dbReference type="Proteomes" id="UP000277007"/>
    </source>
</evidence>
<evidence type="ECO:0000256" key="3">
    <source>
        <dbReference type="PROSITE-ProRule" id="PRU00284"/>
    </source>
</evidence>
<dbReference type="RefSeq" id="WP_126620626.1">
    <property type="nucleotide sequence ID" value="NZ_JBHUCY010000013.1"/>
</dbReference>
<comment type="caution">
    <text evidence="7">The sequence shown here is derived from an EMBL/GenBank/DDBJ whole genome shotgun (WGS) entry which is preliminary data.</text>
</comment>
<dbReference type="CDD" id="cd06225">
    <property type="entry name" value="HAMP"/>
    <property type="match status" value="1"/>
</dbReference>
<dbReference type="Pfam" id="PF00015">
    <property type="entry name" value="MCPsignal"/>
    <property type="match status" value="1"/>
</dbReference>
<organism evidence="7 8">
    <name type="scientific">Azospirillum griseum</name>
    <dbReference type="NCBI Taxonomy" id="2496639"/>
    <lineage>
        <taxon>Bacteria</taxon>
        <taxon>Pseudomonadati</taxon>
        <taxon>Pseudomonadota</taxon>
        <taxon>Alphaproteobacteria</taxon>
        <taxon>Rhodospirillales</taxon>
        <taxon>Azospirillaceae</taxon>
        <taxon>Azospirillum</taxon>
    </lineage>
</organism>
<dbReference type="InterPro" id="IPR003660">
    <property type="entry name" value="HAMP_dom"/>
</dbReference>
<gene>
    <name evidence="7" type="ORF">EJ903_25145</name>
</gene>
<dbReference type="EMBL" id="RXMA01000050">
    <property type="protein sequence ID" value="RTR12768.1"/>
    <property type="molecule type" value="Genomic_DNA"/>
</dbReference>
<dbReference type="GO" id="GO:0007165">
    <property type="term" value="P:signal transduction"/>
    <property type="evidence" value="ECO:0007669"/>
    <property type="project" value="UniProtKB-KW"/>
</dbReference>
<feature type="domain" description="HAMP" evidence="6">
    <location>
        <begin position="365"/>
        <end position="418"/>
    </location>
</feature>
<dbReference type="Pfam" id="PF00672">
    <property type="entry name" value="HAMP"/>
    <property type="match status" value="1"/>
</dbReference>
<evidence type="ECO:0000313" key="7">
    <source>
        <dbReference type="EMBL" id="RTR12768.1"/>
    </source>
</evidence>
<dbReference type="PROSITE" id="PS50111">
    <property type="entry name" value="CHEMOTAXIS_TRANSDUC_2"/>
    <property type="match status" value="1"/>
</dbReference>
<dbReference type="Proteomes" id="UP000277007">
    <property type="component" value="Unassembled WGS sequence"/>
</dbReference>
<sequence length="723" mass="77138">MKLAVKVPLIAVLFCLTSCVLIGVLGYVKSRDALYDAAVSRLTLVAEAKRDKLKDAFDSTARNLDSLARSEGVIQGIEELSAAFDSSSADDVEKLFADPKLGPAKRSEITGEEFKESLYAWRHSWLHSAFLPMWRGQAIADAYIVRQDGKIIYSITKSDGFLKSLDGLGNDALAAIARKALQLPPGGEQAFAGFRDYRVGDGAVSAFWGQPVYTPSWAGEKKPPVAAIVFRMSDAKVGAVIGGTESDSSPLDTMLMSRDTLIRSKAPEGTDRADQDRIILKDLAEVFTASTSGATFGVSTSLDGWQNQLLIAYQPLSVSGEPYFTLAAQTTGAALQATDRMRTAMVAMTGLVLVALGGVALLLSRQLTVPIRQMADVVQRLAEGDLETEVPRLSRKDEIASIAVAAEVFKANAQRIRMMEAERIEAEHRAAQDKRQAMAAMARHFEQSVGSVIGTLVTHIEEVRQHALVVARVAGEAQSEAQTATHASELSSANVQAVSAATDQLAATVNEIGRQMSSAHKMSRQASEGVLQGDGRVQSLVVTAEQIGDIITMIQQIAARTDVLALNATIEAARAGEAGRGFAVVANEVKSLAMATSRATRDIRAKIEEVQSGCSDAGSAMRSVADLVQSLERMNSAVATAVEEQGAATTEIARNTHEAALGADKTARGISAVARASERNEDEARKVLHMCAKLASSASILRSEVDDFLNGIRTSSSSYVHVK</sequence>
<evidence type="ECO:0000259" key="5">
    <source>
        <dbReference type="PROSITE" id="PS50111"/>
    </source>
</evidence>
<protein>
    <submittedName>
        <fullName evidence="7">Methyl-accepting chemotaxis protein</fullName>
    </submittedName>
</protein>
<dbReference type="PANTHER" id="PTHR32089:SF112">
    <property type="entry name" value="LYSOZYME-LIKE PROTEIN-RELATED"/>
    <property type="match status" value="1"/>
</dbReference>
<dbReference type="PROSITE" id="PS50885">
    <property type="entry name" value="HAMP"/>
    <property type="match status" value="1"/>
</dbReference>
<accession>A0A431V9V3</accession>
<feature type="transmembrane region" description="Helical" evidence="4">
    <location>
        <begin position="344"/>
        <end position="364"/>
    </location>
</feature>
<dbReference type="SUPFAM" id="SSF158472">
    <property type="entry name" value="HAMP domain-like"/>
    <property type="match status" value="1"/>
</dbReference>
<keyword evidence="4" id="KW-1133">Transmembrane helix</keyword>
<dbReference type="SUPFAM" id="SSF58104">
    <property type="entry name" value="Methyl-accepting chemotaxis protein (MCP) signaling domain"/>
    <property type="match status" value="1"/>
</dbReference>
<keyword evidence="8" id="KW-1185">Reference proteome</keyword>
<evidence type="ECO:0000256" key="1">
    <source>
        <dbReference type="ARBA" id="ARBA00023224"/>
    </source>
</evidence>
<keyword evidence="1 3" id="KW-0807">Transducer</keyword>
<evidence type="ECO:0000256" key="4">
    <source>
        <dbReference type="SAM" id="Phobius"/>
    </source>
</evidence>
<dbReference type="Gene3D" id="1.10.287.950">
    <property type="entry name" value="Methyl-accepting chemotaxis protein"/>
    <property type="match status" value="1"/>
</dbReference>
<reference evidence="7 8" key="1">
    <citation type="submission" date="2018-12" db="EMBL/GenBank/DDBJ databases">
        <authorList>
            <person name="Yang Y."/>
        </authorList>
    </citation>
    <scope>NUCLEOTIDE SEQUENCE [LARGE SCALE GENOMIC DNA]</scope>
    <source>
        <strain evidence="7 8">L-25-5w-1</strain>
    </source>
</reference>
<dbReference type="SMART" id="SM00304">
    <property type="entry name" value="HAMP"/>
    <property type="match status" value="1"/>
</dbReference>
<evidence type="ECO:0000259" key="6">
    <source>
        <dbReference type="PROSITE" id="PS50885"/>
    </source>
</evidence>
<keyword evidence="4" id="KW-0812">Transmembrane</keyword>
<dbReference type="OrthoDB" id="354287at2"/>
<proteinExistence type="inferred from homology"/>
<dbReference type="PANTHER" id="PTHR32089">
    <property type="entry name" value="METHYL-ACCEPTING CHEMOTAXIS PROTEIN MCPB"/>
    <property type="match status" value="1"/>
</dbReference>
<comment type="similarity">
    <text evidence="2">Belongs to the methyl-accepting chemotaxis (MCP) protein family.</text>
</comment>
<dbReference type="Gene3D" id="6.10.340.10">
    <property type="match status" value="1"/>
</dbReference>
<evidence type="ECO:0000256" key="2">
    <source>
        <dbReference type="ARBA" id="ARBA00029447"/>
    </source>
</evidence>
<feature type="domain" description="Methyl-accepting transducer" evidence="5">
    <location>
        <begin position="459"/>
        <end position="681"/>
    </location>
</feature>
<dbReference type="GO" id="GO:0016020">
    <property type="term" value="C:membrane"/>
    <property type="evidence" value="ECO:0007669"/>
    <property type="project" value="InterPro"/>
</dbReference>
<keyword evidence="4" id="KW-0472">Membrane</keyword>
<dbReference type="SMART" id="SM00283">
    <property type="entry name" value="MA"/>
    <property type="match status" value="1"/>
</dbReference>
<dbReference type="InterPro" id="IPR004089">
    <property type="entry name" value="MCPsignal_dom"/>
</dbReference>
<name>A0A431V9V3_9PROT</name>
<dbReference type="AlphaFoldDB" id="A0A431V9V3"/>